<dbReference type="InterPro" id="IPR001000">
    <property type="entry name" value="GH10_dom"/>
</dbReference>
<dbReference type="GO" id="GO:0031176">
    <property type="term" value="F:endo-1,4-beta-xylanase activity"/>
    <property type="evidence" value="ECO:0007669"/>
    <property type="project" value="UniProtKB-ARBA"/>
</dbReference>
<evidence type="ECO:0000256" key="2">
    <source>
        <dbReference type="ARBA" id="ARBA00022801"/>
    </source>
</evidence>
<dbReference type="EMBL" id="MRVG01000011">
    <property type="protein sequence ID" value="PMB65109.1"/>
    <property type="molecule type" value="Genomic_DNA"/>
</dbReference>
<dbReference type="Gene3D" id="3.20.20.80">
    <property type="entry name" value="Glycosidases"/>
    <property type="match status" value="1"/>
</dbReference>
<feature type="domain" description="GH10" evidence="5">
    <location>
        <begin position="1"/>
        <end position="90"/>
    </location>
</feature>
<proteinExistence type="inferred from homology"/>
<protein>
    <submittedName>
        <fullName evidence="6">Exoglucanase XynX</fullName>
    </submittedName>
</protein>
<dbReference type="Proteomes" id="UP000235728">
    <property type="component" value="Unassembled WGS sequence"/>
</dbReference>
<keyword evidence="3" id="KW-0119">Carbohydrate metabolism</keyword>
<comment type="caution">
    <text evidence="6">The sequence shown here is derived from an EMBL/GenBank/DDBJ whole genome shotgun (WGS) entry which is preliminary data.</text>
</comment>
<organism evidence="6 7">
    <name type="scientific">Beauveria bassiana</name>
    <name type="common">White muscardine disease fungus</name>
    <name type="synonym">Tritirachium shiotae</name>
    <dbReference type="NCBI Taxonomy" id="176275"/>
    <lineage>
        <taxon>Eukaryota</taxon>
        <taxon>Fungi</taxon>
        <taxon>Dikarya</taxon>
        <taxon>Ascomycota</taxon>
        <taxon>Pezizomycotina</taxon>
        <taxon>Sordariomycetes</taxon>
        <taxon>Hypocreomycetidae</taxon>
        <taxon>Hypocreales</taxon>
        <taxon>Cordycipitaceae</taxon>
        <taxon>Beauveria</taxon>
    </lineage>
</organism>
<dbReference type="InterPro" id="IPR017853">
    <property type="entry name" value="GH"/>
</dbReference>
<dbReference type="Pfam" id="PF00331">
    <property type="entry name" value="Glyco_hydro_10"/>
    <property type="match status" value="1"/>
</dbReference>
<reference evidence="6 7" key="1">
    <citation type="journal article" date="2016" name="Appl. Microbiol. Biotechnol.">
        <title>Characterization of T-DNA insertion mutants with decreased virulence in the entomopathogenic fungus Beauveria bassiana JEF-007.</title>
        <authorList>
            <person name="Kim S."/>
            <person name="Lee S.J."/>
            <person name="Nai Y.S."/>
            <person name="Yu J.S."/>
            <person name="Lee M.R."/>
            <person name="Yang Y.T."/>
            <person name="Kim J.S."/>
        </authorList>
    </citation>
    <scope>NUCLEOTIDE SEQUENCE [LARGE SCALE GENOMIC DNA]</scope>
    <source>
        <strain evidence="6 7">JEF-007</strain>
    </source>
</reference>
<keyword evidence="4" id="KW-0624">Polysaccharide degradation</keyword>
<evidence type="ECO:0000259" key="5">
    <source>
        <dbReference type="PROSITE" id="PS51760"/>
    </source>
</evidence>
<comment type="similarity">
    <text evidence="1">Belongs to the glycosyl hydrolase 10 (cellulase F) family.</text>
</comment>
<dbReference type="AlphaFoldDB" id="A0A2N6ND00"/>
<dbReference type="PROSITE" id="PS51760">
    <property type="entry name" value="GH10_2"/>
    <property type="match status" value="1"/>
</dbReference>
<evidence type="ECO:0000256" key="3">
    <source>
        <dbReference type="ARBA" id="ARBA00023277"/>
    </source>
</evidence>
<dbReference type="GO" id="GO:0000272">
    <property type="term" value="P:polysaccharide catabolic process"/>
    <property type="evidence" value="ECO:0007669"/>
    <property type="project" value="UniProtKB-KW"/>
</dbReference>
<name>A0A2N6ND00_BEABA</name>
<evidence type="ECO:0000313" key="6">
    <source>
        <dbReference type="EMBL" id="PMB65109.1"/>
    </source>
</evidence>
<keyword evidence="2" id="KW-0378">Hydrolase</keyword>
<evidence type="ECO:0000256" key="1">
    <source>
        <dbReference type="ARBA" id="ARBA00007495"/>
    </source>
</evidence>
<sequence>MHMTEVLPEAGVITDMVNSYKSLGLEVRIAEMDAVIYGAVVDEALHAGITDIHFWGFTDGHNYTWVDHAGPLMFDKQYHAKPAFYATHDALAKFVN</sequence>
<evidence type="ECO:0000313" key="7">
    <source>
        <dbReference type="Proteomes" id="UP000235728"/>
    </source>
</evidence>
<gene>
    <name evidence="6" type="primary">xynX</name>
    <name evidence="6" type="ORF">BM221_009297</name>
</gene>
<accession>A0A2N6ND00</accession>
<dbReference type="SUPFAM" id="SSF51445">
    <property type="entry name" value="(Trans)glycosidases"/>
    <property type="match status" value="1"/>
</dbReference>
<evidence type="ECO:0000256" key="4">
    <source>
        <dbReference type="ARBA" id="ARBA00023326"/>
    </source>
</evidence>